<dbReference type="Pfam" id="PF07219">
    <property type="entry name" value="HemY_N"/>
    <property type="match status" value="1"/>
</dbReference>
<evidence type="ECO:0000256" key="5">
    <source>
        <dbReference type="SAM" id="Phobius"/>
    </source>
</evidence>
<reference evidence="7 8" key="1">
    <citation type="submission" date="2019-03" db="EMBL/GenBank/DDBJ databases">
        <title>Rhodobacteraceae bacterium SM1902, a new member of the family Rhodobacteraceae isolated from Yantai.</title>
        <authorList>
            <person name="Sun Y."/>
        </authorList>
    </citation>
    <scope>NUCLEOTIDE SEQUENCE [LARGE SCALE GENOMIC DNA]</scope>
    <source>
        <strain evidence="7 8">SM1902</strain>
    </source>
</reference>
<keyword evidence="3 5" id="KW-1133">Transmembrane helix</keyword>
<keyword evidence="8" id="KW-1185">Reference proteome</keyword>
<comment type="subcellular location">
    <subcellularLocation>
        <location evidence="1">Membrane</location>
    </subcellularLocation>
</comment>
<name>A0A4R6AZE1_9RHOB</name>
<protein>
    <submittedName>
        <fullName evidence="7">Heme biosynthesis protein HemY</fullName>
    </submittedName>
</protein>
<evidence type="ECO:0000259" key="6">
    <source>
        <dbReference type="Pfam" id="PF07219"/>
    </source>
</evidence>
<dbReference type="OrthoDB" id="9798343at2"/>
<dbReference type="AlphaFoldDB" id="A0A4R6AZE1"/>
<evidence type="ECO:0000313" key="7">
    <source>
        <dbReference type="EMBL" id="TDL89252.1"/>
    </source>
</evidence>
<keyword evidence="2 5" id="KW-0812">Transmembrane</keyword>
<dbReference type="InterPro" id="IPR010817">
    <property type="entry name" value="HemY_N"/>
</dbReference>
<evidence type="ECO:0000256" key="2">
    <source>
        <dbReference type="ARBA" id="ARBA00022692"/>
    </source>
</evidence>
<feature type="domain" description="HemY N-terminal" evidence="6">
    <location>
        <begin position="30"/>
        <end position="143"/>
    </location>
</feature>
<evidence type="ECO:0000313" key="8">
    <source>
        <dbReference type="Proteomes" id="UP000294562"/>
    </source>
</evidence>
<evidence type="ECO:0000256" key="1">
    <source>
        <dbReference type="ARBA" id="ARBA00004370"/>
    </source>
</evidence>
<dbReference type="Gene3D" id="1.25.40.10">
    <property type="entry name" value="Tetratricopeptide repeat domain"/>
    <property type="match status" value="2"/>
</dbReference>
<dbReference type="RefSeq" id="WP_133342273.1">
    <property type="nucleotide sequence ID" value="NZ_SMZO01000012.1"/>
</dbReference>
<dbReference type="InterPro" id="IPR011990">
    <property type="entry name" value="TPR-like_helical_dom_sf"/>
</dbReference>
<dbReference type="Proteomes" id="UP000294562">
    <property type="component" value="Unassembled WGS sequence"/>
</dbReference>
<dbReference type="EMBL" id="SMZO01000012">
    <property type="protein sequence ID" value="TDL89252.1"/>
    <property type="molecule type" value="Genomic_DNA"/>
</dbReference>
<accession>A0A4R6AZE1</accession>
<dbReference type="GO" id="GO:0016020">
    <property type="term" value="C:membrane"/>
    <property type="evidence" value="ECO:0007669"/>
    <property type="project" value="UniProtKB-SubCell"/>
</dbReference>
<dbReference type="InterPro" id="IPR016982">
    <property type="entry name" value="Mms48"/>
</dbReference>
<evidence type="ECO:0000256" key="4">
    <source>
        <dbReference type="ARBA" id="ARBA00023136"/>
    </source>
</evidence>
<organism evidence="7 8">
    <name type="scientific">Meridianimarinicoccus aquatilis</name>
    <dbReference type="NCBI Taxonomy" id="2552766"/>
    <lineage>
        <taxon>Bacteria</taxon>
        <taxon>Pseudomonadati</taxon>
        <taxon>Pseudomonadota</taxon>
        <taxon>Alphaproteobacteria</taxon>
        <taxon>Rhodobacterales</taxon>
        <taxon>Paracoccaceae</taxon>
        <taxon>Meridianimarinicoccus</taxon>
    </lineage>
</organism>
<evidence type="ECO:0000256" key="3">
    <source>
        <dbReference type="ARBA" id="ARBA00022989"/>
    </source>
</evidence>
<keyword evidence="4 5" id="KW-0472">Membrane</keyword>
<dbReference type="SUPFAM" id="SSF48452">
    <property type="entry name" value="TPR-like"/>
    <property type="match status" value="1"/>
</dbReference>
<comment type="caution">
    <text evidence="7">The sequence shown here is derived from an EMBL/GenBank/DDBJ whole genome shotgun (WGS) entry which is preliminary data.</text>
</comment>
<feature type="transmembrane region" description="Helical" evidence="5">
    <location>
        <begin position="45"/>
        <end position="66"/>
    </location>
</feature>
<dbReference type="PIRSF" id="PIRSF031802">
    <property type="entry name" value="UCP031802"/>
    <property type="match status" value="1"/>
</dbReference>
<gene>
    <name evidence="7" type="ORF">E2L05_07330</name>
</gene>
<sequence length="487" mass="52495">MLLSLFKILLFVLAVSGLIYGTELLLNNGGNLRIAVASYEFTLGPVQTVIAIVLLLVVVWLVLKLLGLTLASLRFLAGDETAITRFFARNRERKGFRMLTEANIALASGEGDLALAKASKAERLLRRPELTNLIRAQAAEMSGDRDGAAQAYKRLLTDDDTRFVGVRGLLKQKLGDGDTETALKLAEKAFVLKPRNAEMSDTLLQLQAKNENWKAARKTLGAKLKYGHMPRDLHRRRDAILALADAQARIAAGDTATAHDEAIEAARLAPALVPAAAMAARSYIALGKPKNAAKALKAAWGREPHPDLAAAFAEIEPTETPQARVKRFGALISQKPVHPESKMLLAELEIAAENFPAARKALGDLAETTPNARTLTLMAAIERGEGSDDSTVKAWLAKALTVSRGPQWTCENCGHVHAEWKAFCDSCNAFDTLTWIDKAEGDTVQASSVSMLPLIVGTLPGHDTSDADVTETASDADIIDHDATAEK</sequence>
<proteinExistence type="predicted"/>